<accession>L1JGG6</accession>
<dbReference type="Proteomes" id="UP000011087">
    <property type="component" value="Unassembled WGS sequence"/>
</dbReference>
<evidence type="ECO:0000256" key="9">
    <source>
        <dbReference type="PROSITE-ProRule" id="PRU00283"/>
    </source>
</evidence>
<dbReference type="GO" id="GO:0005524">
    <property type="term" value="F:ATP binding"/>
    <property type="evidence" value="ECO:0007669"/>
    <property type="project" value="UniProtKB-UniRule"/>
</dbReference>
<dbReference type="InterPro" id="IPR001752">
    <property type="entry name" value="Kinesin_motor_dom"/>
</dbReference>
<feature type="binding site" evidence="9">
    <location>
        <begin position="143"/>
        <end position="150"/>
    </location>
    <ligand>
        <name>ATP</name>
        <dbReference type="ChEBI" id="CHEBI:30616"/>
    </ligand>
</feature>
<proteinExistence type="inferred from homology"/>
<dbReference type="SMART" id="SM00129">
    <property type="entry name" value="KISc"/>
    <property type="match status" value="1"/>
</dbReference>
<dbReference type="OMA" id="FTIVIEM"/>
<keyword evidence="5 9" id="KW-0547">Nucleotide-binding</keyword>
<feature type="region of interest" description="Disordered" evidence="11">
    <location>
        <begin position="618"/>
        <end position="650"/>
    </location>
</feature>
<keyword evidence="6 9" id="KW-0067">ATP-binding</keyword>
<dbReference type="InterPro" id="IPR019821">
    <property type="entry name" value="Kinesin_motor_CS"/>
</dbReference>
<evidence type="ECO:0000259" key="12">
    <source>
        <dbReference type="PROSITE" id="PS50067"/>
    </source>
</evidence>
<evidence type="ECO:0000313" key="14">
    <source>
        <dbReference type="EnsemblProtists" id="EKX47591"/>
    </source>
</evidence>
<protein>
    <recommendedName>
        <fullName evidence="10">Kinesin-like protein</fullName>
    </recommendedName>
</protein>
<dbReference type="AlphaFoldDB" id="L1JGG6"/>
<feature type="region of interest" description="Disordered" evidence="11">
    <location>
        <begin position="488"/>
        <end position="581"/>
    </location>
</feature>
<dbReference type="EMBL" id="JH992989">
    <property type="protein sequence ID" value="EKX47591.1"/>
    <property type="molecule type" value="Genomic_DNA"/>
</dbReference>
<keyword evidence="3" id="KW-0963">Cytoplasm</keyword>
<dbReference type="PRINTS" id="PR00380">
    <property type="entry name" value="KINESINHEAVY"/>
</dbReference>
<evidence type="ECO:0000256" key="2">
    <source>
        <dbReference type="ARBA" id="ARBA00004245"/>
    </source>
</evidence>
<evidence type="ECO:0000256" key="8">
    <source>
        <dbReference type="ARBA" id="ARBA00023212"/>
    </source>
</evidence>
<dbReference type="InterPro" id="IPR027640">
    <property type="entry name" value="Kinesin-like_fam"/>
</dbReference>
<evidence type="ECO:0000256" key="7">
    <source>
        <dbReference type="ARBA" id="ARBA00023175"/>
    </source>
</evidence>
<keyword evidence="8" id="KW-0206">Cytoskeleton</keyword>
<evidence type="ECO:0000313" key="13">
    <source>
        <dbReference type="EMBL" id="EKX47591.1"/>
    </source>
</evidence>
<evidence type="ECO:0000256" key="11">
    <source>
        <dbReference type="SAM" id="MobiDB-lite"/>
    </source>
</evidence>
<feature type="compositionally biased region" description="Polar residues" evidence="11">
    <location>
        <begin position="410"/>
        <end position="428"/>
    </location>
</feature>
<comment type="similarity">
    <text evidence="9 10">Belongs to the TRAFAC class myosin-kinesin ATPase superfamily. Kinesin family.</text>
</comment>
<dbReference type="KEGG" id="gtt:GUITHDRAFT_106577"/>
<dbReference type="PROSITE" id="PS00411">
    <property type="entry name" value="KINESIN_MOTOR_1"/>
    <property type="match status" value="1"/>
</dbReference>
<dbReference type="GO" id="GO:0008017">
    <property type="term" value="F:microtubule binding"/>
    <property type="evidence" value="ECO:0007669"/>
    <property type="project" value="InterPro"/>
</dbReference>
<feature type="region of interest" description="Disordered" evidence="11">
    <location>
        <begin position="405"/>
        <end position="435"/>
    </location>
</feature>
<dbReference type="eggNOG" id="KOG0246">
    <property type="taxonomic scope" value="Eukaryota"/>
</dbReference>
<dbReference type="GO" id="GO:0003777">
    <property type="term" value="F:microtubule motor activity"/>
    <property type="evidence" value="ECO:0007669"/>
    <property type="project" value="InterPro"/>
</dbReference>
<keyword evidence="4 10" id="KW-0493">Microtubule</keyword>
<dbReference type="OrthoDB" id="3176171at2759"/>
<evidence type="ECO:0000256" key="6">
    <source>
        <dbReference type="ARBA" id="ARBA00022840"/>
    </source>
</evidence>
<evidence type="ECO:0000256" key="4">
    <source>
        <dbReference type="ARBA" id="ARBA00022701"/>
    </source>
</evidence>
<gene>
    <name evidence="13" type="ORF">GUITHDRAFT_106577</name>
</gene>
<keyword evidence="15" id="KW-1185">Reference proteome</keyword>
<dbReference type="GO" id="GO:0005874">
    <property type="term" value="C:microtubule"/>
    <property type="evidence" value="ECO:0007669"/>
    <property type="project" value="UniProtKB-KW"/>
</dbReference>
<evidence type="ECO:0000256" key="10">
    <source>
        <dbReference type="RuleBase" id="RU000394"/>
    </source>
</evidence>
<dbReference type="PANTHER" id="PTHR47971">
    <property type="entry name" value="KINESIN-RELATED PROTEIN 6"/>
    <property type="match status" value="1"/>
</dbReference>
<feature type="compositionally biased region" description="Basic and acidic residues" evidence="11">
    <location>
        <begin position="522"/>
        <end position="531"/>
    </location>
</feature>
<dbReference type="STRING" id="905079.L1JGG6"/>
<dbReference type="HOGENOM" id="CLU_391023_0_0_1"/>
<dbReference type="EnsemblProtists" id="EKX47591">
    <property type="protein sequence ID" value="EKX47591"/>
    <property type="gene ID" value="GUITHDRAFT_106577"/>
</dbReference>
<dbReference type="InterPro" id="IPR027417">
    <property type="entry name" value="P-loop_NTPase"/>
</dbReference>
<feature type="compositionally biased region" description="Gly residues" evidence="11">
    <location>
        <begin position="543"/>
        <end position="553"/>
    </location>
</feature>
<dbReference type="GO" id="GO:0007018">
    <property type="term" value="P:microtubule-based movement"/>
    <property type="evidence" value="ECO:0007669"/>
    <property type="project" value="InterPro"/>
</dbReference>
<name>L1JGG6_GUITC</name>
<evidence type="ECO:0000256" key="3">
    <source>
        <dbReference type="ARBA" id="ARBA00022490"/>
    </source>
</evidence>
<dbReference type="GO" id="GO:0007019">
    <property type="term" value="P:microtubule depolymerization"/>
    <property type="evidence" value="ECO:0007669"/>
    <property type="project" value="TreeGrafter"/>
</dbReference>
<sequence length="706" mass="78141">MGNEHSVIKNIDKRTARREHAAFFKLAIERFRQEGETSSGGVREEGAPTKRSIHVCVRKRPIFPHEINAGEYDVITCRKAGVFVHDARIHSDMRHLFINHHSFDFDAVFDESAENSQVYQGAAAEAIANTVHKSITTTILMYGQTGSGKTYTMTSIYEMAGRDLFDHMESSGKKFDVSVSFVELEGDICRDMLNRGAQTQLLTGKDGAVHPYPLTEVDVKSADELVSYIRFACSLRATEATGVHDKSSRSHACVRIFIRKVDEEVEGVLQLVDLAGSEHRIDSSEHDAARRKECAQINSSLSALKECIRAHAKGSSFIPFRKSKLTHLLKTCFMDGNATIIIATVSPSSKDTEHSLNTIRHACIMDGQGTGEDASSTSSHVTGGSLVREDIAELNITLLARQKRAERLASKSQPTNSTATNKKSSGTGHNDKAGHSDVTKRLLLVDVIADSERRALKTLDKNLIRMMEEARGVLGSNANQLRRLQSYRTQPEPADLEGPQDVPSSWMDQLDGEGVRAPSWPDKPEGLEPRRIVGHQEWPESGVGEGQRGGGGGGREEESAVGVKVQEEATSRSRADDKGEIERRMEELEDELRAPGISQAKAFAVKKKIAMLRAEQLRSQRAKKAKDVGGESSAQAPTEEDKSTSRCSPALLPCEDRRQRCCEGKNISPEVLYMLDEDAEGFKMVMRDRRRRAILQEELHGNERPR</sequence>
<dbReference type="Pfam" id="PF00225">
    <property type="entry name" value="Kinesin"/>
    <property type="match status" value="1"/>
</dbReference>
<evidence type="ECO:0000256" key="5">
    <source>
        <dbReference type="ARBA" id="ARBA00022741"/>
    </source>
</evidence>
<feature type="domain" description="Kinesin motor" evidence="12">
    <location>
        <begin position="52"/>
        <end position="368"/>
    </location>
</feature>
<dbReference type="Gene3D" id="3.40.850.10">
    <property type="entry name" value="Kinesin motor domain"/>
    <property type="match status" value="1"/>
</dbReference>
<evidence type="ECO:0000256" key="1">
    <source>
        <dbReference type="ARBA" id="ARBA00004229"/>
    </source>
</evidence>
<dbReference type="SUPFAM" id="SSF52540">
    <property type="entry name" value="P-loop containing nucleoside triphosphate hydrolases"/>
    <property type="match status" value="1"/>
</dbReference>
<comment type="subcellular location">
    <subcellularLocation>
        <location evidence="2">Cytoplasm</location>
        <location evidence="2">Cytoskeleton</location>
    </subcellularLocation>
    <subcellularLocation>
        <location evidence="1">Plastid</location>
        <location evidence="1">Chloroplast</location>
    </subcellularLocation>
</comment>
<reference evidence="14" key="3">
    <citation type="submission" date="2015-06" db="UniProtKB">
        <authorList>
            <consortium name="EnsemblProtists"/>
        </authorList>
    </citation>
    <scope>IDENTIFICATION</scope>
</reference>
<reference evidence="13 15" key="1">
    <citation type="journal article" date="2012" name="Nature">
        <title>Algal genomes reveal evolutionary mosaicism and the fate of nucleomorphs.</title>
        <authorList>
            <consortium name="DOE Joint Genome Institute"/>
            <person name="Curtis B.A."/>
            <person name="Tanifuji G."/>
            <person name="Burki F."/>
            <person name="Gruber A."/>
            <person name="Irimia M."/>
            <person name="Maruyama S."/>
            <person name="Arias M.C."/>
            <person name="Ball S.G."/>
            <person name="Gile G.H."/>
            <person name="Hirakawa Y."/>
            <person name="Hopkins J.F."/>
            <person name="Kuo A."/>
            <person name="Rensing S.A."/>
            <person name="Schmutz J."/>
            <person name="Symeonidi A."/>
            <person name="Elias M."/>
            <person name="Eveleigh R.J."/>
            <person name="Herman E.K."/>
            <person name="Klute M.J."/>
            <person name="Nakayama T."/>
            <person name="Obornik M."/>
            <person name="Reyes-Prieto A."/>
            <person name="Armbrust E.V."/>
            <person name="Aves S.J."/>
            <person name="Beiko R.G."/>
            <person name="Coutinho P."/>
            <person name="Dacks J.B."/>
            <person name="Durnford D.G."/>
            <person name="Fast N.M."/>
            <person name="Green B.R."/>
            <person name="Grisdale C.J."/>
            <person name="Hempel F."/>
            <person name="Henrissat B."/>
            <person name="Hoppner M.P."/>
            <person name="Ishida K."/>
            <person name="Kim E."/>
            <person name="Koreny L."/>
            <person name="Kroth P.G."/>
            <person name="Liu Y."/>
            <person name="Malik S.B."/>
            <person name="Maier U.G."/>
            <person name="McRose D."/>
            <person name="Mock T."/>
            <person name="Neilson J.A."/>
            <person name="Onodera N.T."/>
            <person name="Poole A.M."/>
            <person name="Pritham E.J."/>
            <person name="Richards T.A."/>
            <person name="Rocap G."/>
            <person name="Roy S.W."/>
            <person name="Sarai C."/>
            <person name="Schaack S."/>
            <person name="Shirato S."/>
            <person name="Slamovits C.H."/>
            <person name="Spencer D.F."/>
            <person name="Suzuki S."/>
            <person name="Worden A.Z."/>
            <person name="Zauner S."/>
            <person name="Barry K."/>
            <person name="Bell C."/>
            <person name="Bharti A.K."/>
            <person name="Crow J.A."/>
            <person name="Grimwood J."/>
            <person name="Kramer R."/>
            <person name="Lindquist E."/>
            <person name="Lucas S."/>
            <person name="Salamov A."/>
            <person name="McFadden G.I."/>
            <person name="Lane C.E."/>
            <person name="Keeling P.J."/>
            <person name="Gray M.W."/>
            <person name="Grigoriev I.V."/>
            <person name="Archibald J.M."/>
        </authorList>
    </citation>
    <scope>NUCLEOTIDE SEQUENCE</scope>
    <source>
        <strain evidence="13 15">CCMP2712</strain>
    </source>
</reference>
<dbReference type="GO" id="GO:0009507">
    <property type="term" value="C:chloroplast"/>
    <property type="evidence" value="ECO:0007669"/>
    <property type="project" value="UniProtKB-SubCell"/>
</dbReference>
<dbReference type="RefSeq" id="XP_005834571.1">
    <property type="nucleotide sequence ID" value="XM_005834514.1"/>
</dbReference>
<evidence type="ECO:0000313" key="15">
    <source>
        <dbReference type="Proteomes" id="UP000011087"/>
    </source>
</evidence>
<feature type="compositionally biased region" description="Basic and acidic residues" evidence="11">
    <location>
        <begin position="565"/>
        <end position="581"/>
    </location>
</feature>
<dbReference type="InterPro" id="IPR036961">
    <property type="entry name" value="Kinesin_motor_dom_sf"/>
</dbReference>
<dbReference type="PaxDb" id="55529-EKX47591"/>
<dbReference type="GeneID" id="17304196"/>
<organism evidence="13">
    <name type="scientific">Guillardia theta (strain CCMP2712)</name>
    <name type="common">Cryptophyte</name>
    <dbReference type="NCBI Taxonomy" id="905079"/>
    <lineage>
        <taxon>Eukaryota</taxon>
        <taxon>Cryptophyceae</taxon>
        <taxon>Pyrenomonadales</taxon>
        <taxon>Geminigeraceae</taxon>
        <taxon>Guillardia</taxon>
    </lineage>
</organism>
<reference evidence="15" key="2">
    <citation type="submission" date="2012-11" db="EMBL/GenBank/DDBJ databases">
        <authorList>
            <person name="Kuo A."/>
            <person name="Curtis B.A."/>
            <person name="Tanifuji G."/>
            <person name="Burki F."/>
            <person name="Gruber A."/>
            <person name="Irimia M."/>
            <person name="Maruyama S."/>
            <person name="Arias M.C."/>
            <person name="Ball S.G."/>
            <person name="Gile G.H."/>
            <person name="Hirakawa Y."/>
            <person name="Hopkins J.F."/>
            <person name="Rensing S.A."/>
            <person name="Schmutz J."/>
            <person name="Symeonidi A."/>
            <person name="Elias M."/>
            <person name="Eveleigh R.J."/>
            <person name="Herman E.K."/>
            <person name="Klute M.J."/>
            <person name="Nakayama T."/>
            <person name="Obornik M."/>
            <person name="Reyes-Prieto A."/>
            <person name="Armbrust E.V."/>
            <person name="Aves S.J."/>
            <person name="Beiko R.G."/>
            <person name="Coutinho P."/>
            <person name="Dacks J.B."/>
            <person name="Durnford D.G."/>
            <person name="Fast N.M."/>
            <person name="Green B.R."/>
            <person name="Grisdale C."/>
            <person name="Hempe F."/>
            <person name="Henrissat B."/>
            <person name="Hoppner M.P."/>
            <person name="Ishida K.-I."/>
            <person name="Kim E."/>
            <person name="Koreny L."/>
            <person name="Kroth P.G."/>
            <person name="Liu Y."/>
            <person name="Malik S.-B."/>
            <person name="Maier U.G."/>
            <person name="McRose D."/>
            <person name="Mock T."/>
            <person name="Neilson J.A."/>
            <person name="Onodera N.T."/>
            <person name="Poole A.M."/>
            <person name="Pritham E.J."/>
            <person name="Richards T.A."/>
            <person name="Rocap G."/>
            <person name="Roy S.W."/>
            <person name="Sarai C."/>
            <person name="Schaack S."/>
            <person name="Shirato S."/>
            <person name="Slamovits C.H."/>
            <person name="Spencer D.F."/>
            <person name="Suzuki S."/>
            <person name="Worden A.Z."/>
            <person name="Zauner S."/>
            <person name="Barry K."/>
            <person name="Bell C."/>
            <person name="Bharti A.K."/>
            <person name="Crow J.A."/>
            <person name="Grimwood J."/>
            <person name="Kramer R."/>
            <person name="Lindquist E."/>
            <person name="Lucas S."/>
            <person name="Salamov A."/>
            <person name="McFadden G.I."/>
            <person name="Lane C.E."/>
            <person name="Keeling P.J."/>
            <person name="Gray M.W."/>
            <person name="Grigoriev I.V."/>
            <person name="Archibald J.M."/>
        </authorList>
    </citation>
    <scope>NUCLEOTIDE SEQUENCE</scope>
    <source>
        <strain evidence="15">CCMP2712</strain>
    </source>
</reference>
<dbReference type="PANTHER" id="PTHR47971:SF8">
    <property type="entry name" value="KINESIN-LIKE PROTEIN"/>
    <property type="match status" value="1"/>
</dbReference>
<keyword evidence="7 9" id="KW-0505">Motor protein</keyword>
<dbReference type="PROSITE" id="PS50067">
    <property type="entry name" value="KINESIN_MOTOR_2"/>
    <property type="match status" value="1"/>
</dbReference>